<keyword evidence="1" id="KW-0175">Coiled coil</keyword>
<sequence>MNKDFDEPLSLLTFEPTLAFPPYLNTPRSLEACHRNGVNPIELVAIPYEEFLKNSNNDPYIAQIRYEKIDGLRKATLDKVLQEWKRLVDSNWIDSNNNNDNVIVSSDKESILHVPSSAHSTLLEIQASKFRKIELEEWKSFQHLLNIEIKNANKSNKNTTIVKEHNDWNEKNKQLQKLNQIKRQQLHREQYEAKQRYEEAKLNELKQIKLNELKEENELKMNVIMKMKKDRKAREYREQEQLQREQYAKKMKNEILNNIEAKIKARKFAQELRQQEIESRLQEAKEKKRNDDEIKRKIENDHLLKIKQDAIRNEEIKRKQLAERIAEDMKKREKILNDRKNEKREIFSTDNLKEKLQLSKERNENIIREKSEKILRQLELKESICKDELDKIKQYQDKRKDIKNIREEAFALASMRRKKAEEHRLNQLNQSIKLKEERADAIKKGYSTLTHMTGAMRAIMSRAIAELKEEMKHLHDKEAISPDKVIERAMKISDSLLFPTLDKTFNIQDETTRPNTTLVNDSVSNNQSNRPSTVPNDYNYNRVNSQRNERKDKSPDNILKSNKKEFIPLGREITPTLPIKAFNKNNLLVALQESKVRAEAPPPSWLPTTSSSRSNRQTAHKTVKTNEKPLTSTSNNNNSNTYDSGFDSSFPYIETNSYSSNNQTISELDNNILPEVTTSYSYTPDSRKDIKSNNKSKIDKYSMFRREFSSDHPLAGGKGKYEVEKSNGLIPNTAAKYKLPMTLNEKYEKLTIQSKKLNINNNNNLMNELNKKHQFELLQLLDKEKENENKRLEYYNMLSDDQERKKLQLIFNEERRIASENIINLTKQHENEMKRAMLDIMNLNNEI</sequence>
<evidence type="ECO:0000256" key="1">
    <source>
        <dbReference type="SAM" id="Coils"/>
    </source>
</evidence>
<feature type="compositionally biased region" description="Low complexity" evidence="2">
    <location>
        <begin position="631"/>
        <end position="641"/>
    </location>
</feature>
<feature type="compositionally biased region" description="Polar residues" evidence="2">
    <location>
        <begin position="512"/>
        <end position="546"/>
    </location>
</feature>
<feature type="region of interest" description="Disordered" evidence="2">
    <location>
        <begin position="512"/>
        <end position="559"/>
    </location>
</feature>
<dbReference type="AlphaFoldDB" id="A0A7S0XBG8"/>
<proteinExistence type="predicted"/>
<reference evidence="3" key="1">
    <citation type="submission" date="2021-01" db="EMBL/GenBank/DDBJ databases">
        <authorList>
            <person name="Corre E."/>
            <person name="Pelletier E."/>
            <person name="Niang G."/>
            <person name="Scheremetjew M."/>
            <person name="Finn R."/>
            <person name="Kale V."/>
            <person name="Holt S."/>
            <person name="Cochrane G."/>
            <person name="Meng A."/>
            <person name="Brown T."/>
            <person name="Cohen L."/>
        </authorList>
    </citation>
    <scope>NUCLEOTIDE SEQUENCE</scope>
    <source>
        <strain evidence="3">UTEXLB2642</strain>
    </source>
</reference>
<accession>A0A7S0XBG8</accession>
<name>A0A7S0XBG8_9STRA</name>
<evidence type="ECO:0000313" key="3">
    <source>
        <dbReference type="EMBL" id="CAD8714062.1"/>
    </source>
</evidence>
<feature type="region of interest" description="Disordered" evidence="2">
    <location>
        <begin position="596"/>
        <end position="643"/>
    </location>
</feature>
<dbReference type="EMBL" id="HBFD01000987">
    <property type="protein sequence ID" value="CAD8714062.1"/>
    <property type="molecule type" value="Transcribed_RNA"/>
</dbReference>
<organism evidence="3">
    <name type="scientific">Chromulina nebulosa</name>
    <dbReference type="NCBI Taxonomy" id="96789"/>
    <lineage>
        <taxon>Eukaryota</taxon>
        <taxon>Sar</taxon>
        <taxon>Stramenopiles</taxon>
        <taxon>Ochrophyta</taxon>
        <taxon>Chrysophyceae</taxon>
        <taxon>Chromulinales</taxon>
        <taxon>Chromulinaceae</taxon>
        <taxon>Chromulina</taxon>
    </lineage>
</organism>
<feature type="coiled-coil region" evidence="1">
    <location>
        <begin position="165"/>
        <end position="477"/>
    </location>
</feature>
<evidence type="ECO:0000256" key="2">
    <source>
        <dbReference type="SAM" id="MobiDB-lite"/>
    </source>
</evidence>
<protein>
    <submittedName>
        <fullName evidence="3">Uncharacterized protein</fullName>
    </submittedName>
</protein>
<gene>
    <name evidence="3" type="ORF">CNEB1095_LOCUS662</name>
</gene>